<sequence length="97" mass="11308">MDEFPAVVKHAGLPRRPTEVRRADTGMTWRVVEVRAAEKDVEHHGRAAETVYRLLVFGAMPYRPERDGQFEMITVNYLNRPYWWVRPILSRGPSARS</sequence>
<evidence type="ECO:0000313" key="2">
    <source>
        <dbReference type="Proteomes" id="UP000680206"/>
    </source>
</evidence>
<reference evidence="1 2" key="1">
    <citation type="submission" date="2021-03" db="EMBL/GenBank/DDBJ databases">
        <title>Actinomadura violae sp. nov., isolated from lichen in Thailand.</title>
        <authorList>
            <person name="Kanchanasin P."/>
            <person name="Saeng-In P."/>
            <person name="Phongsopitanun W."/>
            <person name="Yuki M."/>
            <person name="Kudo T."/>
            <person name="Ohkuma M."/>
            <person name="Tanasupawat S."/>
        </authorList>
    </citation>
    <scope>NUCLEOTIDE SEQUENCE [LARGE SCALE GENOMIC DNA]</scope>
    <source>
        <strain evidence="1 2">LCR2-06</strain>
    </source>
</reference>
<dbReference type="EMBL" id="JAGEPF010000040">
    <property type="protein sequence ID" value="MBO2465012.1"/>
    <property type="molecule type" value="Genomic_DNA"/>
</dbReference>
<dbReference type="Proteomes" id="UP000680206">
    <property type="component" value="Unassembled WGS sequence"/>
</dbReference>
<accession>A0ABS3S7N3</accession>
<gene>
    <name evidence="1" type="ORF">J4709_46345</name>
</gene>
<organism evidence="1 2">
    <name type="scientific">Actinomadura violacea</name>
    <dbReference type="NCBI Taxonomy" id="2819934"/>
    <lineage>
        <taxon>Bacteria</taxon>
        <taxon>Bacillati</taxon>
        <taxon>Actinomycetota</taxon>
        <taxon>Actinomycetes</taxon>
        <taxon>Streptosporangiales</taxon>
        <taxon>Thermomonosporaceae</taxon>
        <taxon>Actinomadura</taxon>
    </lineage>
</organism>
<comment type="caution">
    <text evidence="1">The sequence shown here is derived from an EMBL/GenBank/DDBJ whole genome shotgun (WGS) entry which is preliminary data.</text>
</comment>
<protein>
    <submittedName>
        <fullName evidence="1">Uncharacterized protein</fullName>
    </submittedName>
</protein>
<dbReference type="RefSeq" id="WP_208251875.1">
    <property type="nucleotide sequence ID" value="NZ_JAGEPF010000040.1"/>
</dbReference>
<name>A0ABS3S7N3_9ACTN</name>
<keyword evidence="2" id="KW-1185">Reference proteome</keyword>
<evidence type="ECO:0000313" key="1">
    <source>
        <dbReference type="EMBL" id="MBO2465012.1"/>
    </source>
</evidence>
<proteinExistence type="predicted"/>